<name>A0A7Y3TZ15_9GAMM</name>
<sequence length="410" mass="42194">MLISAESLATNIGGDDDVFVNAGNVTWIGGAGNDTLEITDAHQGSNHVLMGDNAQLAWINDSVLTSAESLAFEEGGDDAVSVNAGNVTWLGGAGNDTLEITDVAQGSEHILMGDNGRINWSDKGLPHLVESIAPESGGNDKIIVNAGTVLAVGGSGENTITTGLGRDRIIGDSGKMMFDSLGVVTRLLSTDFAFGAGDTIESTGGDNWVIGGTGDNTIELEGGDNSVIGNNGLIKGDNSIRRLLQSLDVDAPTAGNNTIETGTGRDYVIAGIGVNKTINAAGESIVIGDDGLIVADNNGRYIRVETGNPALGANNELIGGSGRDILMGGVGDDIIRGDDGNDILFGDFGRVIRTADRLFIDSKSLFEGGNDQIFAGGGNNIAIGEPAKMSLMLIFLQISLLATMVSLKLE</sequence>
<dbReference type="PANTHER" id="PTHR38340:SF1">
    <property type="entry name" value="S-LAYER PROTEIN"/>
    <property type="match status" value="1"/>
</dbReference>
<gene>
    <name evidence="4" type="ORF">HLB35_14700</name>
</gene>
<dbReference type="GO" id="GO:0005509">
    <property type="term" value="F:calcium ion binding"/>
    <property type="evidence" value="ECO:0007669"/>
    <property type="project" value="InterPro"/>
</dbReference>
<dbReference type="Pfam" id="PF00353">
    <property type="entry name" value="HemolysinCabind"/>
    <property type="match status" value="7"/>
</dbReference>
<comment type="caution">
    <text evidence="4">The sequence shown here is derived from an EMBL/GenBank/DDBJ whole genome shotgun (WGS) entry which is preliminary data.</text>
</comment>
<dbReference type="PRINTS" id="PR00313">
    <property type="entry name" value="CABNDNGRPT"/>
</dbReference>
<reference evidence="4 5" key="2">
    <citation type="submission" date="2020-06" db="EMBL/GenBank/DDBJ databases">
        <title>Halomonas songnenensis sp. nov., a moderately halophilic bacterium isolated from saline and alkaline soils.</title>
        <authorList>
            <person name="Jiang J."/>
            <person name="Pan Y."/>
        </authorList>
    </citation>
    <scope>NUCLEOTIDE SEQUENCE [LARGE SCALE GENOMIC DNA]</scope>
    <source>
        <strain evidence="4 5">TBZ9</strain>
    </source>
</reference>
<keyword evidence="3" id="KW-0106">Calcium</keyword>
<dbReference type="Gene3D" id="2.160.20.160">
    <property type="match status" value="1"/>
</dbReference>
<keyword evidence="2" id="KW-0964">Secreted</keyword>
<dbReference type="Proteomes" id="UP000588806">
    <property type="component" value="Unassembled WGS sequence"/>
</dbReference>
<dbReference type="InterPro" id="IPR011049">
    <property type="entry name" value="Serralysin-like_metalloprot_C"/>
</dbReference>
<accession>A0A7Y3TZ15</accession>
<reference evidence="4 5" key="1">
    <citation type="submission" date="2020-05" db="EMBL/GenBank/DDBJ databases">
        <authorList>
            <person name="Ruan W."/>
            <person name="Jeon C.O."/>
            <person name="Chun B.H."/>
        </authorList>
    </citation>
    <scope>NUCLEOTIDE SEQUENCE [LARGE SCALE GENOMIC DNA]</scope>
    <source>
        <strain evidence="4 5">TBZ9</strain>
    </source>
</reference>
<dbReference type="Gene3D" id="2.150.10.10">
    <property type="entry name" value="Serralysin-like metalloprotease, C-terminal"/>
    <property type="match status" value="1"/>
</dbReference>
<keyword evidence="5" id="KW-1185">Reference proteome</keyword>
<dbReference type="AlphaFoldDB" id="A0A7Y3TZ15"/>
<dbReference type="InterPro" id="IPR050557">
    <property type="entry name" value="RTX_toxin/Mannuronan_C5-epim"/>
</dbReference>
<dbReference type="GO" id="GO:0005576">
    <property type="term" value="C:extracellular region"/>
    <property type="evidence" value="ECO:0007669"/>
    <property type="project" value="UniProtKB-SubCell"/>
</dbReference>
<dbReference type="InterPro" id="IPR001343">
    <property type="entry name" value="Hemolysn_Ca-bd"/>
</dbReference>
<dbReference type="RefSeq" id="WP_171703154.1">
    <property type="nucleotide sequence ID" value="NZ_JABFHI010000007.1"/>
</dbReference>
<proteinExistence type="predicted"/>
<evidence type="ECO:0000256" key="1">
    <source>
        <dbReference type="ARBA" id="ARBA00004613"/>
    </source>
</evidence>
<evidence type="ECO:0000256" key="2">
    <source>
        <dbReference type="ARBA" id="ARBA00022525"/>
    </source>
</evidence>
<dbReference type="EMBL" id="JABFHI010000007">
    <property type="protein sequence ID" value="NOG32694.1"/>
    <property type="molecule type" value="Genomic_DNA"/>
</dbReference>
<organism evidence="4 5">
    <name type="scientific">Vreelandella azerica</name>
    <dbReference type="NCBI Taxonomy" id="2732867"/>
    <lineage>
        <taxon>Bacteria</taxon>
        <taxon>Pseudomonadati</taxon>
        <taxon>Pseudomonadota</taxon>
        <taxon>Gammaproteobacteria</taxon>
        <taxon>Oceanospirillales</taxon>
        <taxon>Halomonadaceae</taxon>
        <taxon>Vreelandella</taxon>
    </lineage>
</organism>
<evidence type="ECO:0000313" key="4">
    <source>
        <dbReference type="EMBL" id="NOG32694.1"/>
    </source>
</evidence>
<protein>
    <submittedName>
        <fullName evidence="4">Uncharacterized protein</fullName>
    </submittedName>
</protein>
<comment type="subcellular location">
    <subcellularLocation>
        <location evidence="1">Secreted</location>
    </subcellularLocation>
</comment>
<evidence type="ECO:0000256" key="3">
    <source>
        <dbReference type="ARBA" id="ARBA00022837"/>
    </source>
</evidence>
<evidence type="ECO:0000313" key="5">
    <source>
        <dbReference type="Proteomes" id="UP000588806"/>
    </source>
</evidence>
<dbReference type="PANTHER" id="PTHR38340">
    <property type="entry name" value="S-LAYER PROTEIN"/>
    <property type="match status" value="1"/>
</dbReference>